<dbReference type="CDD" id="cd00593">
    <property type="entry name" value="RIBOc"/>
    <property type="match status" value="1"/>
</dbReference>
<dbReference type="SMART" id="SM00535">
    <property type="entry name" value="RIBOc"/>
    <property type="match status" value="1"/>
</dbReference>
<gene>
    <name evidence="3" type="ORF">SUNI508_13822</name>
</gene>
<name>A0ABR2VAX8_9PEZI</name>
<dbReference type="InterPro" id="IPR000999">
    <property type="entry name" value="RNase_III_dom"/>
</dbReference>
<evidence type="ECO:0000313" key="4">
    <source>
        <dbReference type="Proteomes" id="UP001408356"/>
    </source>
</evidence>
<organism evidence="3 4">
    <name type="scientific">Seiridium unicorne</name>
    <dbReference type="NCBI Taxonomy" id="138068"/>
    <lineage>
        <taxon>Eukaryota</taxon>
        <taxon>Fungi</taxon>
        <taxon>Dikarya</taxon>
        <taxon>Ascomycota</taxon>
        <taxon>Pezizomycotina</taxon>
        <taxon>Sordariomycetes</taxon>
        <taxon>Xylariomycetidae</taxon>
        <taxon>Amphisphaeriales</taxon>
        <taxon>Sporocadaceae</taxon>
        <taxon>Seiridium</taxon>
    </lineage>
</organism>
<dbReference type="Gene3D" id="3.30.160.20">
    <property type="match status" value="1"/>
</dbReference>
<dbReference type="Pfam" id="PF00636">
    <property type="entry name" value="Ribonuclease_3"/>
    <property type="match status" value="1"/>
</dbReference>
<proteinExistence type="predicted"/>
<comment type="caution">
    <text evidence="3">The sequence shown here is derived from an EMBL/GenBank/DDBJ whole genome shotgun (WGS) entry which is preliminary data.</text>
</comment>
<dbReference type="PANTHER" id="PTHR11207:SF0">
    <property type="entry name" value="RIBONUCLEASE 3"/>
    <property type="match status" value="1"/>
</dbReference>
<dbReference type="SUPFAM" id="SSF54768">
    <property type="entry name" value="dsRNA-binding domain-like"/>
    <property type="match status" value="1"/>
</dbReference>
<keyword evidence="4" id="KW-1185">Reference proteome</keyword>
<evidence type="ECO:0000259" key="2">
    <source>
        <dbReference type="PROSITE" id="PS50142"/>
    </source>
</evidence>
<dbReference type="EMBL" id="JARVKF010000050">
    <property type="protein sequence ID" value="KAK9424032.1"/>
    <property type="molecule type" value="Genomic_DNA"/>
</dbReference>
<reference evidence="3 4" key="1">
    <citation type="journal article" date="2024" name="J. Plant Pathol.">
        <title>Sequence and assembly of the genome of Seiridium unicorne, isolate CBS 538.82, causal agent of cypress canker disease.</title>
        <authorList>
            <person name="Scali E."/>
            <person name="Rocca G.D."/>
            <person name="Danti R."/>
            <person name="Garbelotto M."/>
            <person name="Barberini S."/>
            <person name="Baroncelli R."/>
            <person name="Emiliani G."/>
        </authorList>
    </citation>
    <scope>NUCLEOTIDE SEQUENCE [LARGE SCALE GENOMIC DNA]</scope>
    <source>
        <strain evidence="3 4">BM-138-508</strain>
    </source>
</reference>
<dbReference type="Proteomes" id="UP001408356">
    <property type="component" value="Unassembled WGS sequence"/>
</dbReference>
<keyword evidence="1" id="KW-0694">RNA-binding</keyword>
<accession>A0ABR2VAX8</accession>
<dbReference type="Gene3D" id="1.10.1520.10">
    <property type="entry name" value="Ribonuclease III domain"/>
    <property type="match status" value="1"/>
</dbReference>
<sequence length="385" mass="42734">MSKRQFSEFSSENNTALDSVSRVVRHAEELLRAAQSLKDDIQAGKRQVLGVGDRLKAITTEISSALEKLDQGATPPSKAIKRDVPVSVAAAPIHIPATIALTPWEPHVPYSQPPMPAILDPGLEQAVFTHAGLTKDPADNYERLEWIGDAYLYLMSSAFIYQTFPKLPAGRCSQYRELLIRNKTLACYTKDYQLDKRLKLPPEFYGANASSVATNKQYAKVLGDVFEAYIAGVILGDSQGLLHASSWVKALWRKELSEELKKEFRERPAVPTVREPAVDSHEPAKVRLAQAIGGRGVRIEYKDQGEPKKEKKTGLPWYTVGVFLDGWGVKSFSMGYGSALSKKEAGTKAAQAALDNKKMLARFEQKKKDYDTAAKSQAGFMDWRK</sequence>
<evidence type="ECO:0000313" key="3">
    <source>
        <dbReference type="EMBL" id="KAK9424032.1"/>
    </source>
</evidence>
<evidence type="ECO:0000256" key="1">
    <source>
        <dbReference type="ARBA" id="ARBA00022884"/>
    </source>
</evidence>
<dbReference type="InterPro" id="IPR036389">
    <property type="entry name" value="RNase_III_sf"/>
</dbReference>
<dbReference type="SUPFAM" id="SSF69065">
    <property type="entry name" value="RNase III domain-like"/>
    <property type="match status" value="1"/>
</dbReference>
<dbReference type="PANTHER" id="PTHR11207">
    <property type="entry name" value="RIBONUCLEASE III"/>
    <property type="match status" value="1"/>
</dbReference>
<dbReference type="PROSITE" id="PS50142">
    <property type="entry name" value="RNASE_3_2"/>
    <property type="match status" value="1"/>
</dbReference>
<protein>
    <submittedName>
        <fullName evidence="3">RNase III domain-containing protein</fullName>
    </submittedName>
</protein>
<feature type="domain" description="RNase III" evidence="2">
    <location>
        <begin position="123"/>
        <end position="238"/>
    </location>
</feature>